<dbReference type="InterPro" id="IPR008942">
    <property type="entry name" value="ENTH_VHS"/>
</dbReference>
<reference evidence="4 5" key="1">
    <citation type="journal article" date="2023" name="Elife">
        <title>Identification of key yeast species and microbe-microbe interactions impacting larval growth of Drosophila in the wild.</title>
        <authorList>
            <person name="Mure A."/>
            <person name="Sugiura Y."/>
            <person name="Maeda R."/>
            <person name="Honda K."/>
            <person name="Sakurai N."/>
            <person name="Takahashi Y."/>
            <person name="Watada M."/>
            <person name="Katoh T."/>
            <person name="Gotoh A."/>
            <person name="Gotoh Y."/>
            <person name="Taniguchi I."/>
            <person name="Nakamura K."/>
            <person name="Hayashi T."/>
            <person name="Katayama T."/>
            <person name="Uemura T."/>
            <person name="Hattori Y."/>
        </authorList>
    </citation>
    <scope>NUCLEOTIDE SEQUENCE [LARGE SCALE GENOMIC DNA]</scope>
    <source>
        <strain evidence="4 5">SC-9</strain>
    </source>
</reference>
<dbReference type="RefSeq" id="XP_064850781.1">
    <property type="nucleotide sequence ID" value="XM_064994709.1"/>
</dbReference>
<sequence>MSAFSEETLSKKFMSLNETQASIVGLSQWILFHHRQAGRIAKTWHKSLDTSPKNKKLPLIYLANDVVQQARAKRKTEFINEFGKILQPALLKAYQEVNDSIIRSKIKRSVNVWKERRILSSSVLNMILDGFKEIDSSDSTNRAVDLSSAAKSQPESSVNFAKTELKNLNDKYSKYNETCASMNKSIQKFNSEYDDLFAEDSNLQSPSIFLNQIQNLTNIHNNGIKSRFESLVYEKKQILSEIEELLATEKKSLSSMESLEEFLNKENLNGKLEKILETKKDLEEMIISDATQEKEELEAPSYSPVSSPKKKVSFELHADDYAVPKYENSDSDSDSEDDQEPLPKKLKIDVPVAVAAPTVTTSVIAPPITDATKLLEQLKQLK</sequence>
<dbReference type="PROSITE" id="PS51391">
    <property type="entry name" value="CID"/>
    <property type="match status" value="1"/>
</dbReference>
<dbReference type="Gene3D" id="1.25.40.90">
    <property type="match status" value="1"/>
</dbReference>
<feature type="region of interest" description="Disordered" evidence="2">
    <location>
        <begin position="321"/>
        <end position="347"/>
    </location>
</feature>
<name>A0AAV5QGP9_9ASCO</name>
<evidence type="ECO:0000313" key="5">
    <source>
        <dbReference type="Proteomes" id="UP001360560"/>
    </source>
</evidence>
<dbReference type="PANTHER" id="PTHR12460">
    <property type="entry name" value="CYCLIN-DEPENDENT KINASE INHIBITOR-RELATED PROTEIN"/>
    <property type="match status" value="1"/>
</dbReference>
<dbReference type="PANTHER" id="PTHR12460:SF0">
    <property type="entry name" value="CID DOMAIN-CONTAINING PROTEIN-RELATED"/>
    <property type="match status" value="1"/>
</dbReference>
<protein>
    <submittedName>
        <fullName evidence="4">Rtt103 protein</fullName>
    </submittedName>
</protein>
<accession>A0AAV5QGP9</accession>
<dbReference type="Pfam" id="PF04818">
    <property type="entry name" value="CID"/>
    <property type="match status" value="1"/>
</dbReference>
<proteinExistence type="predicted"/>
<keyword evidence="1" id="KW-0175">Coiled coil</keyword>
<dbReference type="AlphaFoldDB" id="A0AAV5QGP9"/>
<evidence type="ECO:0000259" key="3">
    <source>
        <dbReference type="PROSITE" id="PS51391"/>
    </source>
</evidence>
<gene>
    <name evidence="4" type="ORF">DASC09_011060</name>
</gene>
<comment type="caution">
    <text evidence="4">The sequence shown here is derived from an EMBL/GenBank/DDBJ whole genome shotgun (WGS) entry which is preliminary data.</text>
</comment>
<feature type="compositionally biased region" description="Acidic residues" evidence="2">
    <location>
        <begin position="329"/>
        <end position="340"/>
    </location>
</feature>
<evidence type="ECO:0000256" key="1">
    <source>
        <dbReference type="SAM" id="Coils"/>
    </source>
</evidence>
<dbReference type="SUPFAM" id="SSF48464">
    <property type="entry name" value="ENTH/VHS domain"/>
    <property type="match status" value="1"/>
</dbReference>
<keyword evidence="5" id="KW-1185">Reference proteome</keyword>
<dbReference type="GO" id="GO:0031124">
    <property type="term" value="P:mRNA 3'-end processing"/>
    <property type="evidence" value="ECO:0007669"/>
    <property type="project" value="TreeGrafter"/>
</dbReference>
<feature type="domain" description="CID" evidence="3">
    <location>
        <begin position="1"/>
        <end position="135"/>
    </location>
</feature>
<evidence type="ECO:0000313" key="4">
    <source>
        <dbReference type="EMBL" id="GMM33781.1"/>
    </source>
</evidence>
<dbReference type="GeneID" id="90071760"/>
<dbReference type="InterPro" id="IPR006569">
    <property type="entry name" value="CID_dom"/>
</dbReference>
<dbReference type="SMART" id="SM00582">
    <property type="entry name" value="RPR"/>
    <property type="match status" value="1"/>
</dbReference>
<feature type="coiled-coil region" evidence="1">
    <location>
        <begin position="158"/>
        <end position="185"/>
    </location>
</feature>
<dbReference type="GO" id="GO:0000993">
    <property type="term" value="F:RNA polymerase II complex binding"/>
    <property type="evidence" value="ECO:0007669"/>
    <property type="project" value="TreeGrafter"/>
</dbReference>
<evidence type="ECO:0000256" key="2">
    <source>
        <dbReference type="SAM" id="MobiDB-lite"/>
    </source>
</evidence>
<dbReference type="Proteomes" id="UP001360560">
    <property type="component" value="Unassembled WGS sequence"/>
</dbReference>
<dbReference type="EMBL" id="BTFZ01000002">
    <property type="protein sequence ID" value="GMM33781.1"/>
    <property type="molecule type" value="Genomic_DNA"/>
</dbReference>
<organism evidence="4 5">
    <name type="scientific">Saccharomycopsis crataegensis</name>
    <dbReference type="NCBI Taxonomy" id="43959"/>
    <lineage>
        <taxon>Eukaryota</taxon>
        <taxon>Fungi</taxon>
        <taxon>Dikarya</taxon>
        <taxon>Ascomycota</taxon>
        <taxon>Saccharomycotina</taxon>
        <taxon>Saccharomycetes</taxon>
        <taxon>Saccharomycopsidaceae</taxon>
        <taxon>Saccharomycopsis</taxon>
    </lineage>
</organism>